<dbReference type="AlphaFoldDB" id="A0A822ZGI8"/>
<protein>
    <submittedName>
        <fullName evidence="1">Uncharacterized protein</fullName>
    </submittedName>
</protein>
<evidence type="ECO:0000313" key="1">
    <source>
        <dbReference type="EMBL" id="DAD43713.1"/>
    </source>
</evidence>
<organism evidence="1 2">
    <name type="scientific">Nelumbo nucifera</name>
    <name type="common">Sacred lotus</name>
    <dbReference type="NCBI Taxonomy" id="4432"/>
    <lineage>
        <taxon>Eukaryota</taxon>
        <taxon>Viridiplantae</taxon>
        <taxon>Streptophyta</taxon>
        <taxon>Embryophyta</taxon>
        <taxon>Tracheophyta</taxon>
        <taxon>Spermatophyta</taxon>
        <taxon>Magnoliopsida</taxon>
        <taxon>Proteales</taxon>
        <taxon>Nelumbonaceae</taxon>
        <taxon>Nelumbo</taxon>
    </lineage>
</organism>
<sequence>MSSFRTVVKNDSEPICSSSWPMMINCDNNLADEE</sequence>
<accession>A0A822ZGI8</accession>
<evidence type="ECO:0000313" key="2">
    <source>
        <dbReference type="Proteomes" id="UP000607653"/>
    </source>
</evidence>
<gene>
    <name evidence="1" type="ORF">HUJ06_001943</name>
</gene>
<dbReference type="EMBL" id="DUZY01000006">
    <property type="protein sequence ID" value="DAD43713.1"/>
    <property type="molecule type" value="Genomic_DNA"/>
</dbReference>
<proteinExistence type="predicted"/>
<name>A0A822ZGI8_NELNU</name>
<keyword evidence="2" id="KW-1185">Reference proteome</keyword>
<reference evidence="1 2" key="1">
    <citation type="journal article" date="2020" name="Mol. Biol. Evol.">
        <title>Distinct Expression and Methylation Patterns for Genes with Different Fates following a Single Whole-Genome Duplication in Flowering Plants.</title>
        <authorList>
            <person name="Shi T."/>
            <person name="Rahmani R.S."/>
            <person name="Gugger P.F."/>
            <person name="Wang M."/>
            <person name="Li H."/>
            <person name="Zhang Y."/>
            <person name="Li Z."/>
            <person name="Wang Q."/>
            <person name="Van de Peer Y."/>
            <person name="Marchal K."/>
            <person name="Chen J."/>
        </authorList>
    </citation>
    <scope>NUCLEOTIDE SEQUENCE [LARGE SCALE GENOMIC DNA]</scope>
    <source>
        <tissue evidence="1">Leaf</tissue>
    </source>
</reference>
<dbReference type="Proteomes" id="UP000607653">
    <property type="component" value="Unassembled WGS sequence"/>
</dbReference>
<comment type="caution">
    <text evidence="1">The sequence shown here is derived from an EMBL/GenBank/DDBJ whole genome shotgun (WGS) entry which is preliminary data.</text>
</comment>